<protein>
    <submittedName>
        <fullName evidence="1">Uncharacterized protein</fullName>
    </submittedName>
</protein>
<comment type="caution">
    <text evidence="1">The sequence shown here is derived from an EMBL/GenBank/DDBJ whole genome shotgun (WGS) entry which is preliminary data.</text>
</comment>
<organism evidence="1 2">
    <name type="scientific">Ixodes persulcatus</name>
    <name type="common">Taiga tick</name>
    <dbReference type="NCBI Taxonomy" id="34615"/>
    <lineage>
        <taxon>Eukaryota</taxon>
        <taxon>Metazoa</taxon>
        <taxon>Ecdysozoa</taxon>
        <taxon>Arthropoda</taxon>
        <taxon>Chelicerata</taxon>
        <taxon>Arachnida</taxon>
        <taxon>Acari</taxon>
        <taxon>Parasitiformes</taxon>
        <taxon>Ixodida</taxon>
        <taxon>Ixodoidea</taxon>
        <taxon>Ixodidae</taxon>
        <taxon>Ixodinae</taxon>
        <taxon>Ixodes</taxon>
    </lineage>
</organism>
<keyword evidence="2" id="KW-1185">Reference proteome</keyword>
<sequence length="136" mass="15458">MDKATPSSVAAQLLSLTDGTPLDRERMATTVRDLLLNTPMEVRQPATDPTQPTPWKCGNIQLPKFNGYEDHHNPSEFLEKFENFCLVTGIRSDKRVRQVLPAALEGTAKLWWRFSGGFEDWDTFTKEFHAEFASVD</sequence>
<reference evidence="1 2" key="1">
    <citation type="journal article" date="2020" name="Cell">
        <title>Large-Scale Comparative Analyses of Tick Genomes Elucidate Their Genetic Diversity and Vector Capacities.</title>
        <authorList>
            <consortium name="Tick Genome and Microbiome Consortium (TIGMIC)"/>
            <person name="Jia N."/>
            <person name="Wang J."/>
            <person name="Shi W."/>
            <person name="Du L."/>
            <person name="Sun Y."/>
            <person name="Zhan W."/>
            <person name="Jiang J.F."/>
            <person name="Wang Q."/>
            <person name="Zhang B."/>
            <person name="Ji P."/>
            <person name="Bell-Sakyi L."/>
            <person name="Cui X.M."/>
            <person name="Yuan T.T."/>
            <person name="Jiang B.G."/>
            <person name="Yang W.F."/>
            <person name="Lam T.T."/>
            <person name="Chang Q.C."/>
            <person name="Ding S.J."/>
            <person name="Wang X.J."/>
            <person name="Zhu J.G."/>
            <person name="Ruan X.D."/>
            <person name="Zhao L."/>
            <person name="Wei J.T."/>
            <person name="Ye R.Z."/>
            <person name="Que T.C."/>
            <person name="Du C.H."/>
            <person name="Zhou Y.H."/>
            <person name="Cheng J.X."/>
            <person name="Dai P.F."/>
            <person name="Guo W.B."/>
            <person name="Han X.H."/>
            <person name="Huang E.J."/>
            <person name="Li L.F."/>
            <person name="Wei W."/>
            <person name="Gao Y.C."/>
            <person name="Liu J.Z."/>
            <person name="Shao H.Z."/>
            <person name="Wang X."/>
            <person name="Wang C.C."/>
            <person name="Yang T.C."/>
            <person name="Huo Q.B."/>
            <person name="Li W."/>
            <person name="Chen H.Y."/>
            <person name="Chen S.E."/>
            <person name="Zhou L.G."/>
            <person name="Ni X.B."/>
            <person name="Tian J.H."/>
            <person name="Sheng Y."/>
            <person name="Liu T."/>
            <person name="Pan Y.S."/>
            <person name="Xia L.Y."/>
            <person name="Li J."/>
            <person name="Zhao F."/>
            <person name="Cao W.C."/>
        </authorList>
    </citation>
    <scope>NUCLEOTIDE SEQUENCE [LARGE SCALE GENOMIC DNA]</scope>
    <source>
        <strain evidence="1">Iper-2018</strain>
    </source>
</reference>
<evidence type="ECO:0000313" key="2">
    <source>
        <dbReference type="Proteomes" id="UP000805193"/>
    </source>
</evidence>
<gene>
    <name evidence="1" type="ORF">HPB47_015764</name>
</gene>
<dbReference type="EMBL" id="JABSTQ010004438">
    <property type="protein sequence ID" value="KAG0442171.1"/>
    <property type="molecule type" value="Genomic_DNA"/>
</dbReference>
<name>A0AC60QSP5_IXOPE</name>
<accession>A0AC60QSP5</accession>
<evidence type="ECO:0000313" key="1">
    <source>
        <dbReference type="EMBL" id="KAG0442171.1"/>
    </source>
</evidence>
<proteinExistence type="predicted"/>
<dbReference type="Proteomes" id="UP000805193">
    <property type="component" value="Unassembled WGS sequence"/>
</dbReference>